<evidence type="ECO:0000256" key="1">
    <source>
        <dbReference type="SAM" id="MobiDB-lite"/>
    </source>
</evidence>
<organism evidence="2 3">
    <name type="scientific">Streblomastix strix</name>
    <dbReference type="NCBI Taxonomy" id="222440"/>
    <lineage>
        <taxon>Eukaryota</taxon>
        <taxon>Metamonada</taxon>
        <taxon>Preaxostyla</taxon>
        <taxon>Oxymonadida</taxon>
        <taxon>Streblomastigidae</taxon>
        <taxon>Streblomastix</taxon>
    </lineage>
</organism>
<reference evidence="2 3" key="1">
    <citation type="submission" date="2019-03" db="EMBL/GenBank/DDBJ databases">
        <title>Single cell metagenomics reveals metabolic interactions within the superorganism composed of flagellate Streblomastix strix and complex community of Bacteroidetes bacteria on its surface.</title>
        <authorList>
            <person name="Treitli S.C."/>
            <person name="Kolisko M."/>
            <person name="Husnik F."/>
            <person name="Keeling P."/>
            <person name="Hampl V."/>
        </authorList>
    </citation>
    <scope>NUCLEOTIDE SEQUENCE [LARGE SCALE GENOMIC DNA]</scope>
    <source>
        <strain evidence="2">ST1C</strain>
    </source>
</reference>
<sequence>MSLRIPQYLSSLTPINFAFSPLCCPLIMITAPFNGPKTDSNELSENIGRDQDDDEDEEEEEDYCNEDGDVYTITFTLDVKVDS</sequence>
<comment type="caution">
    <text evidence="2">The sequence shown here is derived from an EMBL/GenBank/DDBJ whole genome shotgun (WGS) entry which is preliminary data.</text>
</comment>
<protein>
    <submittedName>
        <fullName evidence="2">Uncharacterized protein</fullName>
    </submittedName>
</protein>
<evidence type="ECO:0000313" key="2">
    <source>
        <dbReference type="EMBL" id="KAA6329517.1"/>
    </source>
</evidence>
<dbReference type="AlphaFoldDB" id="A0A5J4R5T9"/>
<dbReference type="EMBL" id="SNRW01043053">
    <property type="protein sequence ID" value="KAA6329517.1"/>
    <property type="molecule type" value="Genomic_DNA"/>
</dbReference>
<feature type="compositionally biased region" description="Acidic residues" evidence="1">
    <location>
        <begin position="51"/>
        <end position="64"/>
    </location>
</feature>
<accession>A0A5J4R5T9</accession>
<feature type="region of interest" description="Disordered" evidence="1">
    <location>
        <begin position="35"/>
        <end position="64"/>
    </location>
</feature>
<proteinExistence type="predicted"/>
<evidence type="ECO:0000313" key="3">
    <source>
        <dbReference type="Proteomes" id="UP000324800"/>
    </source>
</evidence>
<dbReference type="Proteomes" id="UP000324800">
    <property type="component" value="Unassembled WGS sequence"/>
</dbReference>
<gene>
    <name evidence="2" type="ORF">EZS28_053602</name>
</gene>
<name>A0A5J4R5T9_9EUKA</name>